<name>A0ACB6QW40_9PLEO</name>
<proteinExistence type="predicted"/>
<evidence type="ECO:0000313" key="2">
    <source>
        <dbReference type="Proteomes" id="UP000799755"/>
    </source>
</evidence>
<evidence type="ECO:0000313" key="1">
    <source>
        <dbReference type="EMBL" id="KAF2471151.1"/>
    </source>
</evidence>
<reference evidence="1" key="1">
    <citation type="journal article" date="2020" name="Stud. Mycol.">
        <title>101 Dothideomycetes genomes: a test case for predicting lifestyles and emergence of pathogens.</title>
        <authorList>
            <person name="Haridas S."/>
            <person name="Albert R."/>
            <person name="Binder M."/>
            <person name="Bloem J."/>
            <person name="Labutti K."/>
            <person name="Salamov A."/>
            <person name="Andreopoulos B."/>
            <person name="Baker S."/>
            <person name="Barry K."/>
            <person name="Bills G."/>
            <person name="Bluhm B."/>
            <person name="Cannon C."/>
            <person name="Castanera R."/>
            <person name="Culley D."/>
            <person name="Daum C."/>
            <person name="Ezra D."/>
            <person name="Gonzalez J."/>
            <person name="Henrissat B."/>
            <person name="Kuo A."/>
            <person name="Liang C."/>
            <person name="Lipzen A."/>
            <person name="Lutzoni F."/>
            <person name="Magnuson J."/>
            <person name="Mondo S."/>
            <person name="Nolan M."/>
            <person name="Ohm R."/>
            <person name="Pangilinan J."/>
            <person name="Park H.-J."/>
            <person name="Ramirez L."/>
            <person name="Alfaro M."/>
            <person name="Sun H."/>
            <person name="Tritt A."/>
            <person name="Yoshinaga Y."/>
            <person name="Zwiers L.-H."/>
            <person name="Turgeon B."/>
            <person name="Goodwin S."/>
            <person name="Spatafora J."/>
            <person name="Crous P."/>
            <person name="Grigoriev I."/>
        </authorList>
    </citation>
    <scope>NUCLEOTIDE SEQUENCE</scope>
    <source>
        <strain evidence="1">ATCC 200398</strain>
    </source>
</reference>
<comment type="caution">
    <text evidence="1">The sequence shown here is derived from an EMBL/GenBank/DDBJ whole genome shotgun (WGS) entry which is preliminary data.</text>
</comment>
<keyword evidence="2" id="KW-1185">Reference proteome</keyword>
<protein>
    <submittedName>
        <fullName evidence="1">Uncharacterized protein</fullName>
    </submittedName>
</protein>
<dbReference type="Proteomes" id="UP000799755">
    <property type="component" value="Unassembled WGS sequence"/>
</dbReference>
<gene>
    <name evidence="1" type="ORF">BDR25DRAFT_354416</name>
</gene>
<sequence length="177" mass="20445">MRKVPSPPDLVKGLLAARRLVETGEEARQNMERRNGRSNIYFLCPMRILRFLWRKTALDRRPSIITLVLILVTTASGNISRGVKVNIFFPTCNPNTVKESWLAAKKLCTLNKRKDPCERMNSALCGQDMGSRPWFRPDNEDEEDFKIYGLLSLLKGDYYLALLFLLYPSEFPLSFRL</sequence>
<dbReference type="EMBL" id="MU003505">
    <property type="protein sequence ID" value="KAF2471151.1"/>
    <property type="molecule type" value="Genomic_DNA"/>
</dbReference>
<accession>A0ACB6QW40</accession>
<organism evidence="1 2">
    <name type="scientific">Lindgomyces ingoldianus</name>
    <dbReference type="NCBI Taxonomy" id="673940"/>
    <lineage>
        <taxon>Eukaryota</taxon>
        <taxon>Fungi</taxon>
        <taxon>Dikarya</taxon>
        <taxon>Ascomycota</taxon>
        <taxon>Pezizomycotina</taxon>
        <taxon>Dothideomycetes</taxon>
        <taxon>Pleosporomycetidae</taxon>
        <taxon>Pleosporales</taxon>
        <taxon>Lindgomycetaceae</taxon>
        <taxon>Lindgomyces</taxon>
    </lineage>
</organism>